<sequence>MHIEEVIIDGFKSYRHRTVVSGFHTHFNAITGLNGSGKSNILDAICFVLGITNLKHVRAQNLQDLVYKKGHGGVTKASVTIVFDNKDKETSPANYEAFDQITVTRQIQIGGTNKYLINGRNVDKKRLNALFLSVQLNVNNPHFLIMQGRVTKVLNMKPPEILSLIEEAAGTKLFEISKKESFSMIEKKDKKLNEIDSVLDEEVEPKMQQLKKERSAYLEFQKNQQEIDIRSRYVTAYHYCCNKSKYDAMSAEFVVVEKVMLDFNKRKSELVLQLKDTEQNLEILRKKKEAEIGGGLRDLDKEVQSISKKLVTETASVANATDTLNSETLAVAQFEESEKEALEAIEAKKKELEKAMNDLGPIEQAHITAAEGMEKAKRDLQAVRAGMSTGESDNASSFDDTIRQAENEQAAAESERQTRQMKVKHATAELKTKKPQAVQAEKTHGSATRQLKEKHSQLELMRTQLQVLPFDKDAYDTLNNERKVLADRVRQLENTFESLKSENRGFTFNYSDPEPNFDRTKVHGLVARLIQIANENVTGALEVAAGGRLYNVVIDSQETGAKLLKRGRLRHRVTFIPLNRIAARTITPQQLQRAKQLVGVENAELALTLVGYPKDIEKAMQYVFGTTIVCTSAQAAQKVTYDRDVRTRCVTLDGDVYEPSGTLSGGSNRNKSSVLQRLQKLNQAEEEFTQAARELADLDAKLEMCTQQKTHYSETAAALKNLQYQYDLLDKTIRSSPHGALIQEVADLEKAIADHTEAIQHATHQLKTAAARIEEVEKERKAFVNSRESQTEKMEKLLALQRKASQKATQKFKAHKEVIDGLELELQQMSNDHEGFDAQKADLKASVEKAKANLTARQQKLLQIEADYDSANERLQKKREKLDETDAEMKKMAATKAKVEKEQGDLEIENKTAMHRKSRMQSELKDQADSVKHLLLSNVWITKEEHLFGNPGTTYDFQNGQDPHESEVELQRLKAMQEGLKGQVNMEFGPDVPPFTRVFVFEAEMRKGDVTNVSLDIHAPLRAQLEG</sequence>
<dbReference type="InterPro" id="IPR024704">
    <property type="entry name" value="SMC"/>
</dbReference>
<dbReference type="EMBL" id="KQ241763">
    <property type="protein sequence ID" value="KNC84458.1"/>
    <property type="molecule type" value="Genomic_DNA"/>
</dbReference>
<proteinExistence type="inferred from homology"/>
<dbReference type="OrthoDB" id="10255539at2759"/>
<dbReference type="Pfam" id="PF02463">
    <property type="entry name" value="SMC_N"/>
    <property type="match status" value="1"/>
</dbReference>
<dbReference type="GO" id="GO:0051301">
    <property type="term" value="P:cell division"/>
    <property type="evidence" value="ECO:0007669"/>
    <property type="project" value="UniProtKB-KW"/>
</dbReference>
<dbReference type="InterPro" id="IPR036277">
    <property type="entry name" value="SMC_hinge_sf"/>
</dbReference>
<name>A0A0L0G883_9EUKA</name>
<feature type="coiled-coil region" evidence="11">
    <location>
        <begin position="331"/>
        <end position="358"/>
    </location>
</feature>
<organism evidence="14 15">
    <name type="scientific">Sphaeroforma arctica JP610</name>
    <dbReference type="NCBI Taxonomy" id="667725"/>
    <lineage>
        <taxon>Eukaryota</taxon>
        <taxon>Ichthyosporea</taxon>
        <taxon>Ichthyophonida</taxon>
        <taxon>Sphaeroforma</taxon>
    </lineage>
</organism>
<feature type="coiled-coil region" evidence="11">
    <location>
        <begin position="745"/>
        <end position="902"/>
    </location>
</feature>
<gene>
    <name evidence="14" type="ORF">SARC_03322</name>
</gene>
<dbReference type="GO" id="GO:0005694">
    <property type="term" value="C:chromosome"/>
    <property type="evidence" value="ECO:0007669"/>
    <property type="project" value="InterPro"/>
</dbReference>
<evidence type="ECO:0000256" key="11">
    <source>
        <dbReference type="SAM" id="Coils"/>
    </source>
</evidence>
<evidence type="ECO:0000256" key="3">
    <source>
        <dbReference type="ARBA" id="ARBA00022618"/>
    </source>
</evidence>
<evidence type="ECO:0000256" key="4">
    <source>
        <dbReference type="ARBA" id="ARBA00022741"/>
    </source>
</evidence>
<keyword evidence="7 11" id="KW-0175">Coiled coil</keyword>
<protein>
    <recommendedName>
        <fullName evidence="13">SMC hinge domain-containing protein</fullName>
    </recommendedName>
</protein>
<dbReference type="RefSeq" id="XP_014158360.1">
    <property type="nucleotide sequence ID" value="XM_014302885.1"/>
</dbReference>
<dbReference type="STRING" id="667725.A0A0L0G883"/>
<dbReference type="SUPFAM" id="SSF75553">
    <property type="entry name" value="Smc hinge domain"/>
    <property type="match status" value="1"/>
</dbReference>
<dbReference type="PANTHER" id="PTHR43977">
    <property type="entry name" value="STRUCTURAL MAINTENANCE OF CHROMOSOMES PROTEIN 3"/>
    <property type="match status" value="1"/>
</dbReference>
<dbReference type="CDD" id="cd03273">
    <property type="entry name" value="ABC_SMC2_euk"/>
    <property type="match status" value="1"/>
</dbReference>
<evidence type="ECO:0000256" key="8">
    <source>
        <dbReference type="ARBA" id="ARBA00023067"/>
    </source>
</evidence>
<keyword evidence="4" id="KW-0547">Nucleotide-binding</keyword>
<evidence type="ECO:0000256" key="6">
    <source>
        <dbReference type="ARBA" id="ARBA00022840"/>
    </source>
</evidence>
<evidence type="ECO:0000256" key="12">
    <source>
        <dbReference type="SAM" id="MobiDB-lite"/>
    </source>
</evidence>
<reference evidence="14 15" key="1">
    <citation type="submission" date="2011-02" db="EMBL/GenBank/DDBJ databases">
        <title>The Genome Sequence of Sphaeroforma arctica JP610.</title>
        <authorList>
            <consortium name="The Broad Institute Genome Sequencing Platform"/>
            <person name="Russ C."/>
            <person name="Cuomo C."/>
            <person name="Young S.K."/>
            <person name="Zeng Q."/>
            <person name="Gargeya S."/>
            <person name="Alvarado L."/>
            <person name="Berlin A."/>
            <person name="Chapman S.B."/>
            <person name="Chen Z."/>
            <person name="Freedman E."/>
            <person name="Gellesch M."/>
            <person name="Goldberg J."/>
            <person name="Griggs A."/>
            <person name="Gujja S."/>
            <person name="Heilman E."/>
            <person name="Heiman D."/>
            <person name="Howarth C."/>
            <person name="Mehta T."/>
            <person name="Neiman D."/>
            <person name="Pearson M."/>
            <person name="Roberts A."/>
            <person name="Saif S."/>
            <person name="Shea T."/>
            <person name="Shenoy N."/>
            <person name="Sisk P."/>
            <person name="Stolte C."/>
            <person name="Sykes S."/>
            <person name="White J."/>
            <person name="Yandava C."/>
            <person name="Burger G."/>
            <person name="Gray M.W."/>
            <person name="Holland P.W.H."/>
            <person name="King N."/>
            <person name="Lang F.B.F."/>
            <person name="Roger A.J."/>
            <person name="Ruiz-Trillo I."/>
            <person name="Haas B."/>
            <person name="Nusbaum C."/>
            <person name="Birren B."/>
        </authorList>
    </citation>
    <scope>NUCLEOTIDE SEQUENCE [LARGE SCALE GENOMIC DNA]</scope>
    <source>
        <strain evidence="14 15">JP610</strain>
    </source>
</reference>
<dbReference type="InterPro" id="IPR010935">
    <property type="entry name" value="SMC_hinge"/>
</dbReference>
<keyword evidence="15" id="KW-1185">Reference proteome</keyword>
<dbReference type="SUPFAM" id="SSF52540">
    <property type="entry name" value="P-loop containing nucleoside triphosphate hydrolases"/>
    <property type="match status" value="1"/>
</dbReference>
<keyword evidence="10" id="KW-0131">Cell cycle</keyword>
<evidence type="ECO:0000256" key="5">
    <source>
        <dbReference type="ARBA" id="ARBA00022776"/>
    </source>
</evidence>
<keyword evidence="8" id="KW-0226">DNA condensation</keyword>
<keyword evidence="9" id="KW-0539">Nucleus</keyword>
<dbReference type="Gene3D" id="3.30.70.1620">
    <property type="match status" value="1"/>
</dbReference>
<dbReference type="GO" id="GO:0030261">
    <property type="term" value="P:chromosome condensation"/>
    <property type="evidence" value="ECO:0007669"/>
    <property type="project" value="UniProtKB-KW"/>
</dbReference>
<feature type="domain" description="SMC hinge" evidence="13">
    <location>
        <begin position="520"/>
        <end position="640"/>
    </location>
</feature>
<feature type="region of interest" description="Disordered" evidence="12">
    <location>
        <begin position="406"/>
        <end position="452"/>
    </location>
</feature>
<evidence type="ECO:0000256" key="2">
    <source>
        <dbReference type="ARBA" id="ARBA00005231"/>
    </source>
</evidence>
<dbReference type="eggNOG" id="KOG0933">
    <property type="taxonomic scope" value="Eukaryota"/>
</dbReference>
<dbReference type="GO" id="GO:0005524">
    <property type="term" value="F:ATP binding"/>
    <property type="evidence" value="ECO:0007669"/>
    <property type="project" value="UniProtKB-KW"/>
</dbReference>
<dbReference type="PIRSF" id="PIRSF005719">
    <property type="entry name" value="SMC"/>
    <property type="match status" value="1"/>
</dbReference>
<dbReference type="GO" id="GO:0016887">
    <property type="term" value="F:ATP hydrolysis activity"/>
    <property type="evidence" value="ECO:0007669"/>
    <property type="project" value="InterPro"/>
</dbReference>
<evidence type="ECO:0000256" key="7">
    <source>
        <dbReference type="ARBA" id="ARBA00023054"/>
    </source>
</evidence>
<evidence type="ECO:0000256" key="10">
    <source>
        <dbReference type="ARBA" id="ARBA00023306"/>
    </source>
</evidence>
<keyword evidence="3" id="KW-0132">Cell division</keyword>
<accession>A0A0L0G883</accession>
<comment type="subcellular location">
    <subcellularLocation>
        <location evidence="1">Nucleus</location>
    </subcellularLocation>
</comment>
<evidence type="ECO:0000259" key="13">
    <source>
        <dbReference type="SMART" id="SM00968"/>
    </source>
</evidence>
<evidence type="ECO:0000313" key="15">
    <source>
        <dbReference type="Proteomes" id="UP000054560"/>
    </source>
</evidence>
<dbReference type="InterPro" id="IPR027120">
    <property type="entry name" value="Smc2_ABC"/>
</dbReference>
<keyword evidence="6" id="KW-0067">ATP-binding</keyword>
<feature type="coiled-coil region" evidence="11">
    <location>
        <begin position="475"/>
        <end position="502"/>
    </location>
</feature>
<dbReference type="InterPro" id="IPR003395">
    <property type="entry name" value="RecF/RecN/SMC_N"/>
</dbReference>
<keyword evidence="5" id="KW-0498">Mitosis</keyword>
<dbReference type="Pfam" id="PF06470">
    <property type="entry name" value="SMC_hinge"/>
    <property type="match status" value="1"/>
</dbReference>
<dbReference type="GO" id="GO:0005634">
    <property type="term" value="C:nucleus"/>
    <property type="evidence" value="ECO:0007669"/>
    <property type="project" value="UniProtKB-SubCell"/>
</dbReference>
<evidence type="ECO:0000256" key="9">
    <source>
        <dbReference type="ARBA" id="ARBA00023242"/>
    </source>
</evidence>
<evidence type="ECO:0000256" key="1">
    <source>
        <dbReference type="ARBA" id="ARBA00004123"/>
    </source>
</evidence>
<dbReference type="GeneID" id="25903826"/>
<comment type="similarity">
    <text evidence="2">Belongs to the SMC family. SMC2 subfamily.</text>
</comment>
<dbReference type="SMART" id="SM00968">
    <property type="entry name" value="SMC_hinge"/>
    <property type="match status" value="1"/>
</dbReference>
<dbReference type="Gene3D" id="1.20.1060.20">
    <property type="match status" value="1"/>
</dbReference>
<dbReference type="AlphaFoldDB" id="A0A0L0G883"/>
<dbReference type="InterPro" id="IPR027417">
    <property type="entry name" value="P-loop_NTPase"/>
</dbReference>
<dbReference type="Proteomes" id="UP000054560">
    <property type="component" value="Unassembled WGS sequence"/>
</dbReference>
<dbReference type="Gene3D" id="3.40.50.300">
    <property type="entry name" value="P-loop containing nucleotide triphosphate hydrolases"/>
    <property type="match status" value="1"/>
</dbReference>
<evidence type="ECO:0000313" key="14">
    <source>
        <dbReference type="EMBL" id="KNC84458.1"/>
    </source>
</evidence>